<organism evidence="2">
    <name type="scientific">Desulfobacca acetoxidans</name>
    <dbReference type="NCBI Taxonomy" id="60893"/>
    <lineage>
        <taxon>Bacteria</taxon>
        <taxon>Pseudomonadati</taxon>
        <taxon>Thermodesulfobacteriota</taxon>
        <taxon>Desulfobaccia</taxon>
        <taxon>Desulfobaccales</taxon>
        <taxon>Desulfobaccaceae</taxon>
        <taxon>Desulfobacca</taxon>
    </lineage>
</organism>
<dbReference type="InterPro" id="IPR010239">
    <property type="entry name" value="CHP02001"/>
</dbReference>
<dbReference type="AlphaFoldDB" id="A0A7C5AM02"/>
<dbReference type="Pfam" id="PF09694">
    <property type="entry name" value="Gcw_chp"/>
    <property type="match status" value="1"/>
</dbReference>
<comment type="caution">
    <text evidence="2">The sequence shown here is derived from an EMBL/GenBank/DDBJ whole genome shotgun (WGS) entry which is preliminary data.</text>
</comment>
<name>A0A7C5AM02_9BACT</name>
<reference evidence="2" key="1">
    <citation type="journal article" date="2020" name="mSystems">
        <title>Genome- and Community-Level Interaction Insights into Carbon Utilization and Element Cycling Functions of Hydrothermarchaeota in Hydrothermal Sediment.</title>
        <authorList>
            <person name="Zhou Z."/>
            <person name="Liu Y."/>
            <person name="Xu W."/>
            <person name="Pan J."/>
            <person name="Luo Z.H."/>
            <person name="Li M."/>
        </authorList>
    </citation>
    <scope>NUCLEOTIDE SEQUENCE [LARGE SCALE GENOMIC DNA]</scope>
    <source>
        <strain evidence="2">SpSt-853</strain>
    </source>
</reference>
<sequence length="298" mass="33400">MGRSGTNNWHPLLAAGLIGFLWLWVPWGRAEETGTTPAATPVQESEEKKEGGPERPQFSGAVDILSQYVWRGIGLSRGSAVIQPSFTVSFKGFAVNVWGNLDTNERNPYGINKPNRNSAKWNETDITVSYNREIVKNLILTGGIIYYALDSNNSLYDSFEVFGTVAYKFPWFEVGFGAYREVANLPGWFLNWYVSRSFELPLNLPGGQPSLDLQVGWTAEFSETQTAYPTKSGQDYQNLHAGYLTAALNLPVGKYVKFSPKIWYWYALNRHAAYTIRTLSWDGKHNHVLGGASLTFAF</sequence>
<proteinExistence type="predicted"/>
<evidence type="ECO:0000256" key="1">
    <source>
        <dbReference type="SAM" id="MobiDB-lite"/>
    </source>
</evidence>
<feature type="region of interest" description="Disordered" evidence="1">
    <location>
        <begin position="33"/>
        <end position="57"/>
    </location>
</feature>
<dbReference type="EMBL" id="DTKJ01000050">
    <property type="protein sequence ID" value="HGZ11974.1"/>
    <property type="molecule type" value="Genomic_DNA"/>
</dbReference>
<gene>
    <name evidence="2" type="ORF">ENW48_07120</name>
</gene>
<protein>
    <submittedName>
        <fullName evidence="2">Uncharacterized protein</fullName>
    </submittedName>
</protein>
<evidence type="ECO:0000313" key="2">
    <source>
        <dbReference type="EMBL" id="HGZ11974.1"/>
    </source>
</evidence>
<accession>A0A7C5AM02</accession>